<feature type="transmembrane region" description="Helical" evidence="1">
    <location>
        <begin position="385"/>
        <end position="404"/>
    </location>
</feature>
<dbReference type="EMBL" id="AP018358">
    <property type="protein sequence ID" value="BBA41304.1"/>
    <property type="molecule type" value="Genomic_DNA"/>
</dbReference>
<dbReference type="GeneID" id="93192888"/>
<evidence type="ECO:0000313" key="6">
    <source>
        <dbReference type="Proteomes" id="UP000664048"/>
    </source>
</evidence>
<keyword evidence="1" id="KW-1133">Transmembrane helix</keyword>
<sequence length="604" mass="65721">MRESLPFAVALSIVAVIYGAVPFIALPTLGQALWISSFAQSFANSGWPSIFVHNFGLPVPAPIAFGLSGALVESAMLAATPLNPADAYSTTTLLFLALALWGSKRYASALGAPARYALALALVWATMPVIWAHSGYSMLSIGIALLPLYLWTTHRLCEAIDARRSRTIAISALALAAVACLAVFTDGYTFVMFAFGSLVQYAGWLKRSSGRRVRLLAVGMPIYAADFGLAFVLYRQFVGTQSFAADPLSVFRGFGVDVTMLVQPTQGLLWLWDVLRISTPRSDSAYFGDASVWLTTFIAPIAIAGLAGFVLSKNKTHGIPLLVLGMLATYLALGPSLKVHSVRPDADRAAGNFQAAMPPEYAVAPTGTAYLSTHVPGFRNMRASYRWSALTVLAFWALFVLLIAELSRRDRNKAAWWLLGLMMVSNLPNPESGLTYSEVRHYEHQVRVHAPLHFRDQFAQLDQSIVADFRQDAPKDGITAFFPQGNDFLAAYLAAASNTHTYNIGGDKNVALAQEHWPASISTLFASDTTTLAGNIERTLGDRSVRAVVISYVDLLWNAHQWPPSSAELAQARARYAPAVSTLSADPRFVVKERPYYALVMARE</sequence>
<dbReference type="EMBL" id="CP090640">
    <property type="protein sequence ID" value="WFN15921.1"/>
    <property type="molecule type" value="Genomic_DNA"/>
</dbReference>
<dbReference type="EMBL" id="JAENIB010000008">
    <property type="protein sequence ID" value="MBK1932332.1"/>
    <property type="molecule type" value="Genomic_DNA"/>
</dbReference>
<reference evidence="4 6" key="4">
    <citation type="submission" date="2021-03" db="EMBL/GenBank/DDBJ databases">
        <title>Clinical course, treatment and visual outcome of an outbreak of Burkholderia contaminans endophthalmitis following cataract surgery.</title>
        <authorList>
            <person name="Lind C."/>
            <person name="Olsen K."/>
            <person name="Angelsen N.K."/>
            <person name="Krefting E.A."/>
            <person name="Fossen K."/>
            <person name="Gravningen K."/>
            <person name="Depoorter E."/>
            <person name="Vandamme P."/>
            <person name="Bertelsen G."/>
        </authorList>
    </citation>
    <scope>NUCLEOTIDE SEQUENCE [LARGE SCALE GENOMIC DNA]</scope>
    <source>
        <strain evidence="4 6">51242556</strain>
    </source>
</reference>
<evidence type="ECO:0000313" key="2">
    <source>
        <dbReference type="EMBL" id="BBA41304.1"/>
    </source>
</evidence>
<organism evidence="2">
    <name type="scientific">Burkholderia contaminans</name>
    <dbReference type="NCBI Taxonomy" id="488447"/>
    <lineage>
        <taxon>Bacteria</taxon>
        <taxon>Pseudomonadati</taxon>
        <taxon>Pseudomonadota</taxon>
        <taxon>Betaproteobacteria</taxon>
        <taxon>Burkholderiales</taxon>
        <taxon>Burkholderiaceae</taxon>
        <taxon>Burkholderia</taxon>
        <taxon>Burkholderia cepacia complex</taxon>
    </lineage>
</organism>
<reference evidence="2" key="1">
    <citation type="journal article" date="2016" name="Biosci. Biotechnol. Biochem.">
        <title>Bioconversion of AHX to AOH by resting cells of Burkholderia contaminans CH-1.</title>
        <authorList>
            <person name="Choi J.H."/>
            <person name="Kikuchi A."/>
            <person name="Pumkaeo P."/>
            <person name="Hirai H."/>
            <person name="Tokuyama S."/>
            <person name="Kawagishi H."/>
        </authorList>
    </citation>
    <scope>NUCLEOTIDE SEQUENCE</scope>
    <source>
        <strain evidence="2">CH-1</strain>
    </source>
</reference>
<dbReference type="RefSeq" id="WP_039361151.1">
    <property type="nucleotide sequence ID" value="NZ_AP018358.1"/>
</dbReference>
<evidence type="ECO:0000313" key="4">
    <source>
        <dbReference type="EMBL" id="MBO1834751.1"/>
    </source>
</evidence>
<evidence type="ECO:0000313" key="5">
    <source>
        <dbReference type="EMBL" id="WFN15921.1"/>
    </source>
</evidence>
<accession>A0A250L9P1</accession>
<dbReference type="EMBL" id="JAGEMX010000021">
    <property type="protein sequence ID" value="MBO1834751.1"/>
    <property type="molecule type" value="Genomic_DNA"/>
</dbReference>
<feature type="transmembrane region" description="Helical" evidence="1">
    <location>
        <begin position="292"/>
        <end position="311"/>
    </location>
</feature>
<protein>
    <submittedName>
        <fullName evidence="5">Plasminogen receptor (KT)</fullName>
    </submittedName>
</protein>
<keyword evidence="6" id="KW-1185">Reference proteome</keyword>
<proteinExistence type="predicted"/>
<keyword evidence="1" id="KW-0472">Membrane</keyword>
<gene>
    <name evidence="2" type="ORF">BCCH1_37560</name>
    <name evidence="4" type="ORF">J4M89_35760</name>
    <name evidence="3" type="ORF">JIN94_20785</name>
    <name evidence="5" type="ORF">LXE91_09155</name>
</gene>
<feature type="transmembrane region" description="Helical" evidence="1">
    <location>
        <begin position="7"/>
        <end position="26"/>
    </location>
</feature>
<feature type="transmembrane region" description="Helical" evidence="1">
    <location>
        <begin position="169"/>
        <end position="195"/>
    </location>
</feature>
<reference evidence="2" key="2">
    <citation type="journal article" date="2017" name="Genome Announc.">
        <title>High-Quality Draft Genome Sequence of Burkholderia contaminans CH-1, a Gram-Negative Bacterium That Metabolizes 2-Azahypoxanthine, a Plant Growth-Regulating Compound.</title>
        <authorList>
            <person name="Choi J.-H."/>
            <person name="Sugiura H."/>
            <person name="Moriuchi R."/>
            <person name="Kawagishi H."/>
            <person name="Dohra H."/>
        </authorList>
    </citation>
    <scope>NUCLEOTIDE SEQUENCE</scope>
    <source>
        <strain evidence="2">CH-1</strain>
    </source>
</reference>
<feature type="transmembrane region" description="Helical" evidence="1">
    <location>
        <begin position="254"/>
        <end position="272"/>
    </location>
</feature>
<name>A0A250L9P1_9BURK</name>
<dbReference type="Proteomes" id="UP000664048">
    <property type="component" value="Unassembled WGS sequence"/>
</dbReference>
<dbReference type="Proteomes" id="UP000611459">
    <property type="component" value="Unassembled WGS sequence"/>
</dbReference>
<evidence type="ECO:0000256" key="1">
    <source>
        <dbReference type="SAM" id="Phobius"/>
    </source>
</evidence>
<keyword evidence="1" id="KW-0812">Transmembrane</keyword>
<reference evidence="3" key="3">
    <citation type="submission" date="2021-01" db="EMBL/GenBank/DDBJ databases">
        <title>Outbreak of Burkholderia contaminns endophthalmitis traced to a clinical ventilation system.</title>
        <authorList>
            <person name="Lipuma J."/>
            <person name="Spilker T."/>
            <person name="Kratholm J."/>
        </authorList>
    </citation>
    <scope>NUCLEOTIDE SEQUENCE</scope>
    <source>
        <strain evidence="3">HI4954</strain>
    </source>
</reference>
<dbReference type="OrthoDB" id="9767863at2"/>
<evidence type="ECO:0000313" key="7">
    <source>
        <dbReference type="Proteomes" id="UP001220209"/>
    </source>
</evidence>
<dbReference type="AlphaFoldDB" id="A0A250L9P1"/>
<feature type="transmembrane region" description="Helical" evidence="1">
    <location>
        <begin position="318"/>
        <end position="337"/>
    </location>
</feature>
<reference evidence="5 7" key="5">
    <citation type="submission" date="2021-12" db="EMBL/GenBank/DDBJ databases">
        <title>Genomic and phenotypic characterization of three Burkholderia contaminans isolates recovered from different sources.</title>
        <authorList>
            <person name="Lopez De Volder A."/>
            <person name="Fan Y."/>
            <person name="Nunvar J."/>
            <person name="Herrera T."/>
            <person name="Timp W."/>
            <person name="Degrossi J."/>
        </authorList>
    </citation>
    <scope>NUCLEOTIDE SEQUENCE [LARGE SCALE GENOMIC DNA]</scope>
    <source>
        <strain evidence="5 7">LMG 23361</strain>
    </source>
</reference>
<dbReference type="Proteomes" id="UP001220209">
    <property type="component" value="Chromosome 1"/>
</dbReference>
<feature type="transmembrane region" description="Helical" evidence="1">
    <location>
        <begin position="85"/>
        <end position="102"/>
    </location>
</feature>
<keyword evidence="5" id="KW-0675">Receptor</keyword>
<evidence type="ECO:0000313" key="3">
    <source>
        <dbReference type="EMBL" id="MBK1932332.1"/>
    </source>
</evidence>
<feature type="transmembrane region" description="Helical" evidence="1">
    <location>
        <begin position="138"/>
        <end position="157"/>
    </location>
</feature>
<feature type="transmembrane region" description="Helical" evidence="1">
    <location>
        <begin position="59"/>
        <end position="79"/>
    </location>
</feature>
<feature type="transmembrane region" description="Helical" evidence="1">
    <location>
        <begin position="215"/>
        <end position="234"/>
    </location>
</feature>